<dbReference type="EMBL" id="QVTE01000018">
    <property type="protein sequence ID" value="RFU69973.1"/>
    <property type="molecule type" value="Genomic_DNA"/>
</dbReference>
<keyword evidence="3" id="KW-1185">Reference proteome</keyword>
<comment type="caution">
    <text evidence="2">The sequence shown here is derived from an EMBL/GenBank/DDBJ whole genome shotgun (WGS) entry which is preliminary data.</text>
</comment>
<organism evidence="2 3">
    <name type="scientific">Peribacillus saganii</name>
    <dbReference type="NCBI Taxonomy" id="2303992"/>
    <lineage>
        <taxon>Bacteria</taxon>
        <taxon>Bacillati</taxon>
        <taxon>Bacillota</taxon>
        <taxon>Bacilli</taxon>
        <taxon>Bacillales</taxon>
        <taxon>Bacillaceae</taxon>
        <taxon>Peribacillus</taxon>
    </lineage>
</organism>
<dbReference type="Pfam" id="PF07949">
    <property type="entry name" value="YbbR"/>
    <property type="match status" value="4"/>
</dbReference>
<evidence type="ECO:0000313" key="3">
    <source>
        <dbReference type="Proteomes" id="UP000264541"/>
    </source>
</evidence>
<dbReference type="Proteomes" id="UP000264541">
    <property type="component" value="Unassembled WGS sequence"/>
</dbReference>
<evidence type="ECO:0000313" key="2">
    <source>
        <dbReference type="EMBL" id="RFU69973.1"/>
    </source>
</evidence>
<name>A0A372LPI8_9BACI</name>
<dbReference type="PANTHER" id="PTHR37804:SF1">
    <property type="entry name" value="CDAA REGULATORY PROTEIN CDAR"/>
    <property type="match status" value="1"/>
</dbReference>
<dbReference type="PANTHER" id="PTHR37804">
    <property type="entry name" value="CDAA REGULATORY PROTEIN CDAR"/>
    <property type="match status" value="1"/>
</dbReference>
<dbReference type="Gene3D" id="2.170.120.30">
    <property type="match status" value="2"/>
</dbReference>
<feature type="compositionally biased region" description="Basic and acidic residues" evidence="1">
    <location>
        <begin position="338"/>
        <end position="347"/>
    </location>
</feature>
<dbReference type="RefSeq" id="WP_117326293.1">
    <property type="nucleotide sequence ID" value="NZ_QVTE01000018.1"/>
</dbReference>
<evidence type="ECO:0000256" key="1">
    <source>
        <dbReference type="SAM" id="MobiDB-lite"/>
    </source>
</evidence>
<feature type="region of interest" description="Disordered" evidence="1">
    <location>
        <begin position="317"/>
        <end position="347"/>
    </location>
</feature>
<dbReference type="OrthoDB" id="2960905at2"/>
<feature type="compositionally biased region" description="Acidic residues" evidence="1">
    <location>
        <begin position="320"/>
        <end position="336"/>
    </location>
</feature>
<dbReference type="InterPro" id="IPR012505">
    <property type="entry name" value="YbbR"/>
</dbReference>
<dbReference type="Gene3D" id="2.170.120.40">
    <property type="entry name" value="YbbR-like domain"/>
    <property type="match status" value="2"/>
</dbReference>
<gene>
    <name evidence="2" type="ORF">D0469_08355</name>
</gene>
<reference evidence="2 3" key="1">
    <citation type="submission" date="2018-08" db="EMBL/GenBank/DDBJ databases">
        <title>Bacillus chawlae sp. nov., Bacillus glennii sp. nov., and Bacillus saganii sp. nov. Isolated from the Vehicle Assembly Building at Kennedy Space Center where the Viking Spacecraft were Assembled.</title>
        <authorList>
            <person name="Seuylemezian A."/>
            <person name="Vaishampayan P."/>
        </authorList>
    </citation>
    <scope>NUCLEOTIDE SEQUENCE [LARGE SCALE GENOMIC DNA]</scope>
    <source>
        <strain evidence="2 3">V47-23a</strain>
    </source>
</reference>
<accession>A0A372LPI8</accession>
<dbReference type="AlphaFoldDB" id="A0A372LPI8"/>
<protein>
    <submittedName>
        <fullName evidence="2">YbbR-like domain-containing protein</fullName>
    </submittedName>
</protein>
<dbReference type="InterPro" id="IPR053154">
    <property type="entry name" value="c-di-AMP_regulator"/>
</dbReference>
<sequence>MDRLMNSSWFIKVVSLVLAILLAVSVSFQEAGLSESPLFSPRAKNGTEKIQSVPVEVWYDRENLVVSGEPKTVDVTLEGPKVLLLSAKNQRDFKVYIDLTDPEISMGDKRVPIKIKDINEKIKVSINPVYAQVSVQEKITKEFKVEAEYDRTLLEDGYTSDKPDISPERVSITGAKDIIDRISYVKATIELSRGVNGTVHREARVRALDREFNKLNVIIDPETVNASLTIRIPSKTVPIKPVQSGSPKNGVKISAIQAEPKEITLFGEESVLSNIGALTLPIDVSKINNSTTFNMDVNLPEGVQRASRKEVTVTVKAEPENQETADPVDEKEDIPAEEGTRPQADKTRTISKVNVQPAGLPEDYQLEFVTPAQGQTDVTLKGSEEELKKINDSDILLSIDVSNLEEGEHTVDIKVKAPAAAKWELASSQATVKITKVEKDA</sequence>
<proteinExistence type="predicted"/>